<evidence type="ECO:0000313" key="7">
    <source>
        <dbReference type="Proteomes" id="UP000291343"/>
    </source>
</evidence>
<dbReference type="Proteomes" id="UP000291343">
    <property type="component" value="Unassembled WGS sequence"/>
</dbReference>
<dbReference type="OrthoDB" id="6415790at2759"/>
<dbReference type="AlphaFoldDB" id="A0A482WRQ7"/>
<feature type="transmembrane region" description="Helical" evidence="5">
    <location>
        <begin position="248"/>
        <end position="274"/>
    </location>
</feature>
<dbReference type="InterPro" id="IPR004752">
    <property type="entry name" value="AmpG_permease/AT-1"/>
</dbReference>
<accession>A0A482WRQ7</accession>
<dbReference type="InterPro" id="IPR036259">
    <property type="entry name" value="MFS_trans_sf"/>
</dbReference>
<keyword evidence="3 5" id="KW-1133">Transmembrane helix</keyword>
<reference evidence="6 7" key="1">
    <citation type="journal article" date="2017" name="Gigascience">
        <title>Genome sequence of the small brown planthopper, Laodelphax striatellus.</title>
        <authorList>
            <person name="Zhu J."/>
            <person name="Jiang F."/>
            <person name="Wang X."/>
            <person name="Yang P."/>
            <person name="Bao Y."/>
            <person name="Zhao W."/>
            <person name="Wang W."/>
            <person name="Lu H."/>
            <person name="Wang Q."/>
            <person name="Cui N."/>
            <person name="Li J."/>
            <person name="Chen X."/>
            <person name="Luo L."/>
            <person name="Yu J."/>
            <person name="Kang L."/>
            <person name="Cui F."/>
        </authorList>
    </citation>
    <scope>NUCLEOTIDE SEQUENCE [LARGE SCALE GENOMIC DNA]</scope>
    <source>
        <strain evidence="6">Lst14</strain>
    </source>
</reference>
<feature type="transmembrane region" description="Helical" evidence="5">
    <location>
        <begin position="409"/>
        <end position="436"/>
    </location>
</feature>
<dbReference type="FunCoup" id="A0A482WRQ7">
    <property type="interactions" value="447"/>
</dbReference>
<keyword evidence="7" id="KW-1185">Reference proteome</keyword>
<dbReference type="GO" id="GO:0035348">
    <property type="term" value="P:acetyl-CoA transmembrane transport"/>
    <property type="evidence" value="ECO:0007669"/>
    <property type="project" value="InterPro"/>
</dbReference>
<feature type="transmembrane region" description="Helical" evidence="5">
    <location>
        <begin position="346"/>
        <end position="365"/>
    </location>
</feature>
<keyword evidence="4 5" id="KW-0472">Membrane</keyword>
<dbReference type="PANTHER" id="PTHR12778">
    <property type="entry name" value="SOLUTE CARRIER FAMILY 33 ACETYL-COA TRANSPORTER -RELATED"/>
    <property type="match status" value="1"/>
</dbReference>
<evidence type="ECO:0000256" key="5">
    <source>
        <dbReference type="SAM" id="Phobius"/>
    </source>
</evidence>
<comment type="subcellular location">
    <subcellularLocation>
        <location evidence="1">Membrane</location>
        <topology evidence="1">Multi-pass membrane protein</topology>
    </subcellularLocation>
</comment>
<dbReference type="STRING" id="195883.A0A482WRQ7"/>
<organism evidence="6 7">
    <name type="scientific">Laodelphax striatellus</name>
    <name type="common">Small brown planthopper</name>
    <name type="synonym">Delphax striatella</name>
    <dbReference type="NCBI Taxonomy" id="195883"/>
    <lineage>
        <taxon>Eukaryota</taxon>
        <taxon>Metazoa</taxon>
        <taxon>Ecdysozoa</taxon>
        <taxon>Arthropoda</taxon>
        <taxon>Hexapoda</taxon>
        <taxon>Insecta</taxon>
        <taxon>Pterygota</taxon>
        <taxon>Neoptera</taxon>
        <taxon>Paraneoptera</taxon>
        <taxon>Hemiptera</taxon>
        <taxon>Auchenorrhyncha</taxon>
        <taxon>Fulgoroidea</taxon>
        <taxon>Delphacidae</taxon>
        <taxon>Criomorphinae</taxon>
        <taxon>Laodelphax</taxon>
    </lineage>
</organism>
<feature type="transmembrane region" description="Helical" evidence="5">
    <location>
        <begin position="76"/>
        <end position="96"/>
    </location>
</feature>
<evidence type="ECO:0000256" key="1">
    <source>
        <dbReference type="ARBA" id="ARBA00004141"/>
    </source>
</evidence>
<dbReference type="InterPro" id="IPR024371">
    <property type="entry name" value="AcetylCoA_trans_1-like"/>
</dbReference>
<feature type="transmembrane region" description="Helical" evidence="5">
    <location>
        <begin position="116"/>
        <end position="136"/>
    </location>
</feature>
<dbReference type="GO" id="GO:0016020">
    <property type="term" value="C:membrane"/>
    <property type="evidence" value="ECO:0007669"/>
    <property type="project" value="UniProtKB-SubCell"/>
</dbReference>
<keyword evidence="2 5" id="KW-0812">Transmembrane</keyword>
<evidence type="ECO:0000256" key="2">
    <source>
        <dbReference type="ARBA" id="ARBA00022692"/>
    </source>
</evidence>
<dbReference type="Pfam" id="PF13000">
    <property type="entry name" value="Acatn"/>
    <property type="match status" value="2"/>
</dbReference>
<evidence type="ECO:0000313" key="6">
    <source>
        <dbReference type="EMBL" id="RZF36257.1"/>
    </source>
</evidence>
<dbReference type="SUPFAM" id="SSF103473">
    <property type="entry name" value="MFS general substrate transporter"/>
    <property type="match status" value="1"/>
</dbReference>
<dbReference type="GO" id="GO:0008521">
    <property type="term" value="F:acetyl-CoA transmembrane transporter activity"/>
    <property type="evidence" value="ECO:0007669"/>
    <property type="project" value="InterPro"/>
</dbReference>
<feature type="transmembrane region" description="Helical" evidence="5">
    <location>
        <begin position="143"/>
        <end position="163"/>
    </location>
</feature>
<dbReference type="EMBL" id="QKKF02026713">
    <property type="protein sequence ID" value="RZF36257.1"/>
    <property type="molecule type" value="Genomic_DNA"/>
</dbReference>
<protein>
    <recommendedName>
        <fullName evidence="8">Major facilitator superfamily (MFS) profile domain-containing protein</fullName>
    </recommendedName>
</protein>
<dbReference type="Gene3D" id="1.20.1250.20">
    <property type="entry name" value="MFS general substrate transporter like domains"/>
    <property type="match status" value="1"/>
</dbReference>
<feature type="transmembrane region" description="Helical" evidence="5">
    <location>
        <begin position="509"/>
        <end position="527"/>
    </location>
</feature>
<feature type="transmembrane region" description="Helical" evidence="5">
    <location>
        <begin position="385"/>
        <end position="402"/>
    </location>
</feature>
<dbReference type="InParanoid" id="A0A482WRQ7"/>
<evidence type="ECO:0000256" key="3">
    <source>
        <dbReference type="ARBA" id="ARBA00022989"/>
    </source>
</evidence>
<sequence>MFLPKLLKNLLVSYRRNTQSKMDTEGVFRKRPKIQGGEEDEDAVPLVDVADGHDDKSAPSRSTGEGTCLEGDRLNLAILLGMYLLQGIPLGLSSAVPMLLLNKGSSYKQQAEFSLVYWPFSLKLLWAPLVDCLYCAKFGRRKTWLVPIQYLLGVFMMLLSHSVDAWITQLYITRLTALFFVLNFLAATQDIAVDGWALTMLKRCNVGYASTCNTVGQTAGYFFGYVLFIAFESAEFCNNYIRSTPQPYGIITFSGFLYFWGWIFIFSTTLIAIFKKELPPPSNGGAASNSKPGVRRTYVELWHLVVSKPAIRMFAIILLTAKISFGANDSVSGLKLIEYGIPKEKLAMLAVPLIPVQIVLPLLISKYTNGPRPMDVYLKAYPYRLLMNIVVGTFVWYTPVLIKWIPVHYYLLLVLMYSLHQIASNAMYVAGMAFFASVSDPLFGGTYMTLLNTLSNLGSSWPSTVALLAVDWLTSKQCSTQPANSCWEKDDEQACKSAMGTCVTTWDGYYVELAVSTVVGVAWYWWAQQRIRRLQSMDSAIWRHADSTTADNTRSGARR</sequence>
<comment type="caution">
    <text evidence="6">The sequence shown here is derived from an EMBL/GenBank/DDBJ whole genome shotgun (WGS) entry which is preliminary data.</text>
</comment>
<name>A0A482WRQ7_LAOST</name>
<proteinExistence type="predicted"/>
<gene>
    <name evidence="6" type="ORF">LSTR_LSTR014274</name>
</gene>
<dbReference type="PANTHER" id="PTHR12778:SF9">
    <property type="entry name" value="ACETYL-COENZYME A TRANSPORTER 1"/>
    <property type="match status" value="1"/>
</dbReference>
<evidence type="ECO:0000256" key="4">
    <source>
        <dbReference type="ARBA" id="ARBA00023136"/>
    </source>
</evidence>
<feature type="transmembrane region" description="Helical" evidence="5">
    <location>
        <begin position="175"/>
        <end position="193"/>
    </location>
</feature>
<evidence type="ECO:0008006" key="8">
    <source>
        <dbReference type="Google" id="ProtNLM"/>
    </source>
</evidence>